<dbReference type="KEGG" id="ssl:SS1G_09483"/>
<keyword evidence="2" id="KW-1185">Reference proteome</keyword>
<evidence type="ECO:0000313" key="1">
    <source>
        <dbReference type="EMBL" id="EDN93616.1"/>
    </source>
</evidence>
<name>A7EVX4_SCLS1</name>
<dbReference type="InParanoid" id="A7EVX4"/>
<dbReference type="EMBL" id="CH476633">
    <property type="protein sequence ID" value="EDN93616.1"/>
    <property type="molecule type" value="Genomic_DNA"/>
</dbReference>
<dbReference type="Proteomes" id="UP000001312">
    <property type="component" value="Unassembled WGS sequence"/>
</dbReference>
<gene>
    <name evidence="1" type="ORF">SS1G_09483</name>
</gene>
<dbReference type="GeneID" id="5485808"/>
<dbReference type="HOGENOM" id="CLU_2499238_0_0_1"/>
<reference evidence="2" key="1">
    <citation type="journal article" date="2011" name="PLoS Genet.">
        <title>Genomic analysis of the necrotrophic fungal pathogens Sclerotinia sclerotiorum and Botrytis cinerea.</title>
        <authorList>
            <person name="Amselem J."/>
            <person name="Cuomo C.A."/>
            <person name="van Kan J.A."/>
            <person name="Viaud M."/>
            <person name="Benito E.P."/>
            <person name="Couloux A."/>
            <person name="Coutinho P.M."/>
            <person name="de Vries R.P."/>
            <person name="Dyer P.S."/>
            <person name="Fillinger S."/>
            <person name="Fournier E."/>
            <person name="Gout L."/>
            <person name="Hahn M."/>
            <person name="Kohn L."/>
            <person name="Lapalu N."/>
            <person name="Plummer K.M."/>
            <person name="Pradier J.M."/>
            <person name="Quevillon E."/>
            <person name="Sharon A."/>
            <person name="Simon A."/>
            <person name="ten Have A."/>
            <person name="Tudzynski B."/>
            <person name="Tudzynski P."/>
            <person name="Wincker P."/>
            <person name="Andrew M."/>
            <person name="Anthouard V."/>
            <person name="Beever R.E."/>
            <person name="Beffa R."/>
            <person name="Benoit I."/>
            <person name="Bouzid O."/>
            <person name="Brault B."/>
            <person name="Chen Z."/>
            <person name="Choquer M."/>
            <person name="Collemare J."/>
            <person name="Cotton P."/>
            <person name="Danchin E.G."/>
            <person name="Da Silva C."/>
            <person name="Gautier A."/>
            <person name="Giraud C."/>
            <person name="Giraud T."/>
            <person name="Gonzalez C."/>
            <person name="Grossetete S."/>
            <person name="Guldener U."/>
            <person name="Henrissat B."/>
            <person name="Howlett B.J."/>
            <person name="Kodira C."/>
            <person name="Kretschmer M."/>
            <person name="Lappartient A."/>
            <person name="Leroch M."/>
            <person name="Levis C."/>
            <person name="Mauceli E."/>
            <person name="Neuveglise C."/>
            <person name="Oeser B."/>
            <person name="Pearson M."/>
            <person name="Poulain J."/>
            <person name="Poussereau N."/>
            <person name="Quesneville H."/>
            <person name="Rascle C."/>
            <person name="Schumacher J."/>
            <person name="Segurens B."/>
            <person name="Sexton A."/>
            <person name="Silva E."/>
            <person name="Sirven C."/>
            <person name="Soanes D.M."/>
            <person name="Talbot N.J."/>
            <person name="Templeton M."/>
            <person name="Yandava C."/>
            <person name="Yarden O."/>
            <person name="Zeng Q."/>
            <person name="Rollins J.A."/>
            <person name="Lebrun M.H."/>
            <person name="Dickman M."/>
        </authorList>
    </citation>
    <scope>NUCLEOTIDE SEQUENCE [LARGE SCALE GENOMIC DNA]</scope>
    <source>
        <strain evidence="2">ATCC 18683 / 1980 / Ss-1</strain>
    </source>
</reference>
<evidence type="ECO:0000313" key="2">
    <source>
        <dbReference type="Proteomes" id="UP000001312"/>
    </source>
</evidence>
<organism evidence="1 2">
    <name type="scientific">Sclerotinia sclerotiorum (strain ATCC 18683 / 1980 / Ss-1)</name>
    <name type="common">White mold</name>
    <name type="synonym">Whetzelinia sclerotiorum</name>
    <dbReference type="NCBI Taxonomy" id="665079"/>
    <lineage>
        <taxon>Eukaryota</taxon>
        <taxon>Fungi</taxon>
        <taxon>Dikarya</taxon>
        <taxon>Ascomycota</taxon>
        <taxon>Pezizomycotina</taxon>
        <taxon>Leotiomycetes</taxon>
        <taxon>Helotiales</taxon>
        <taxon>Sclerotiniaceae</taxon>
        <taxon>Sclerotinia</taxon>
    </lineage>
</organism>
<dbReference type="AlphaFoldDB" id="A7EVX4"/>
<proteinExistence type="predicted"/>
<sequence>MASFIKTSNADSLEGTGVPEILQFAAEAFRFAVPSFVGSINWGRSCVGESPEKEGKEVNDLSEIDDAELDICEASLRDFPRTVCDR</sequence>
<protein>
    <submittedName>
        <fullName evidence="1">Uncharacterized protein</fullName>
    </submittedName>
</protein>
<dbReference type="RefSeq" id="XP_001589761.1">
    <property type="nucleotide sequence ID" value="XM_001589711.1"/>
</dbReference>
<accession>A7EVX4</accession>